<evidence type="ECO:0000256" key="5">
    <source>
        <dbReference type="ARBA" id="ARBA00022989"/>
    </source>
</evidence>
<feature type="transmembrane region" description="Helical" evidence="7">
    <location>
        <begin position="79"/>
        <end position="104"/>
    </location>
</feature>
<dbReference type="InterPro" id="IPR050809">
    <property type="entry name" value="UgpAE/MalFG_permease"/>
</dbReference>
<gene>
    <name evidence="9" type="ORF">M5X19_11890</name>
</gene>
<keyword evidence="3" id="KW-1003">Cell membrane</keyword>
<evidence type="ECO:0000256" key="1">
    <source>
        <dbReference type="ARBA" id="ARBA00004651"/>
    </source>
</evidence>
<feature type="transmembrane region" description="Helical" evidence="7">
    <location>
        <begin position="279"/>
        <end position="297"/>
    </location>
</feature>
<dbReference type="Gene3D" id="1.10.3720.10">
    <property type="entry name" value="MetI-like"/>
    <property type="match status" value="1"/>
</dbReference>
<keyword evidence="4 7" id="KW-0812">Transmembrane</keyword>
<name>A0ABT4GBM7_9BACL</name>
<dbReference type="PANTHER" id="PTHR43227">
    <property type="entry name" value="BLL4140 PROTEIN"/>
    <property type="match status" value="1"/>
</dbReference>
<feature type="transmembrane region" description="Helical" evidence="7">
    <location>
        <begin position="166"/>
        <end position="192"/>
    </location>
</feature>
<evidence type="ECO:0000259" key="8">
    <source>
        <dbReference type="PROSITE" id="PS50928"/>
    </source>
</evidence>
<proteinExistence type="inferred from homology"/>
<organism evidence="9 10">
    <name type="scientific">Paenibacillus alginolyticus</name>
    <dbReference type="NCBI Taxonomy" id="59839"/>
    <lineage>
        <taxon>Bacteria</taxon>
        <taxon>Bacillati</taxon>
        <taxon>Bacillota</taxon>
        <taxon>Bacilli</taxon>
        <taxon>Bacillales</taxon>
        <taxon>Paenibacillaceae</taxon>
        <taxon>Paenibacillus</taxon>
    </lineage>
</organism>
<dbReference type="Proteomes" id="UP001527099">
    <property type="component" value="Unassembled WGS sequence"/>
</dbReference>
<comment type="similarity">
    <text evidence="7">Belongs to the binding-protein-dependent transport system permease family.</text>
</comment>
<dbReference type="CDD" id="cd06261">
    <property type="entry name" value="TM_PBP2"/>
    <property type="match status" value="1"/>
</dbReference>
<keyword evidence="6 7" id="KW-0472">Membrane</keyword>
<evidence type="ECO:0000256" key="3">
    <source>
        <dbReference type="ARBA" id="ARBA00022475"/>
    </source>
</evidence>
<evidence type="ECO:0000256" key="2">
    <source>
        <dbReference type="ARBA" id="ARBA00022448"/>
    </source>
</evidence>
<dbReference type="SUPFAM" id="SSF161098">
    <property type="entry name" value="MetI-like"/>
    <property type="match status" value="1"/>
</dbReference>
<evidence type="ECO:0000256" key="6">
    <source>
        <dbReference type="ARBA" id="ARBA00023136"/>
    </source>
</evidence>
<accession>A0ABT4GBM7</accession>
<dbReference type="InterPro" id="IPR000515">
    <property type="entry name" value="MetI-like"/>
</dbReference>
<feature type="transmembrane region" description="Helical" evidence="7">
    <location>
        <begin position="116"/>
        <end position="136"/>
    </location>
</feature>
<comment type="subcellular location">
    <subcellularLocation>
        <location evidence="1 7">Cell membrane</location>
        <topology evidence="1 7">Multi-pass membrane protein</topology>
    </subcellularLocation>
</comment>
<dbReference type="EMBL" id="JAMDMX010000036">
    <property type="protein sequence ID" value="MCY9693592.1"/>
    <property type="molecule type" value="Genomic_DNA"/>
</dbReference>
<dbReference type="PANTHER" id="PTHR43227:SF11">
    <property type="entry name" value="BLL4140 PROTEIN"/>
    <property type="match status" value="1"/>
</dbReference>
<reference evidence="9 10" key="1">
    <citation type="submission" date="2022-05" db="EMBL/GenBank/DDBJ databases">
        <title>Genome Sequencing of Bee-Associated Microbes.</title>
        <authorList>
            <person name="Dunlap C."/>
        </authorList>
    </citation>
    <scope>NUCLEOTIDE SEQUENCE [LARGE SCALE GENOMIC DNA]</scope>
    <source>
        <strain evidence="9 10">NRRL B-14421</strain>
    </source>
</reference>
<dbReference type="RefSeq" id="WP_268615221.1">
    <property type="nucleotide sequence ID" value="NZ_JAMDMX010000036.1"/>
</dbReference>
<feature type="transmembrane region" description="Helical" evidence="7">
    <location>
        <begin position="213"/>
        <end position="234"/>
    </location>
</feature>
<protein>
    <submittedName>
        <fullName evidence="9">ABC transporter permease subunit</fullName>
    </submittedName>
</protein>
<dbReference type="PROSITE" id="PS50928">
    <property type="entry name" value="ABC_TM1"/>
    <property type="match status" value="1"/>
</dbReference>
<feature type="domain" description="ABC transmembrane type-1" evidence="8">
    <location>
        <begin position="76"/>
        <end position="297"/>
    </location>
</feature>
<feature type="transmembrane region" description="Helical" evidence="7">
    <location>
        <begin position="16"/>
        <end position="34"/>
    </location>
</feature>
<evidence type="ECO:0000313" key="10">
    <source>
        <dbReference type="Proteomes" id="UP001527099"/>
    </source>
</evidence>
<dbReference type="Pfam" id="PF00528">
    <property type="entry name" value="BPD_transp_1"/>
    <property type="match status" value="1"/>
</dbReference>
<sequence length="307" mass="34975">MTALKGFWTELSRNKIMFLMVTPAILFFIVFSYIPMAGIYLAFTKFSFDGGIFGSEFIGMMNFKFLYQSGTLWNLTKNTVLYNLAFIFIGNFLQLVCAIFLSQIANKYFKKATQSIMFLPFFISWVLVGAFVFNLFNSDTGVINTLLKQLGSQPYDFYLNTAPWKYIIVFFNVWKGLGYGTVIYLAAIMSISDEYYEAAEIDGAHIFQQIHHITIPLLTPTFILLVIFSLGGILKGQFDLFYQIIGNNGMLYDATDIIDTYVYRALAVNFDIGMGSAAGLYQSFFGFLLVMTVNFIVKKVREDYALF</sequence>
<evidence type="ECO:0000313" key="9">
    <source>
        <dbReference type="EMBL" id="MCY9693592.1"/>
    </source>
</evidence>
<comment type="caution">
    <text evidence="9">The sequence shown here is derived from an EMBL/GenBank/DDBJ whole genome shotgun (WGS) entry which is preliminary data.</text>
</comment>
<keyword evidence="5 7" id="KW-1133">Transmembrane helix</keyword>
<keyword evidence="2 7" id="KW-0813">Transport</keyword>
<evidence type="ECO:0000256" key="7">
    <source>
        <dbReference type="RuleBase" id="RU363032"/>
    </source>
</evidence>
<dbReference type="InterPro" id="IPR035906">
    <property type="entry name" value="MetI-like_sf"/>
</dbReference>
<keyword evidence="10" id="KW-1185">Reference proteome</keyword>
<evidence type="ECO:0000256" key="4">
    <source>
        <dbReference type="ARBA" id="ARBA00022692"/>
    </source>
</evidence>